<dbReference type="InterPro" id="IPR003495">
    <property type="entry name" value="CobW/HypB/UreG_nucleotide-bd"/>
</dbReference>
<evidence type="ECO:0000256" key="1">
    <source>
        <dbReference type="ARBA" id="ARBA00022741"/>
    </source>
</evidence>
<dbReference type="InterPro" id="IPR011629">
    <property type="entry name" value="CobW-like_C"/>
</dbReference>
<protein>
    <submittedName>
        <fullName evidence="7">GTP-binding protein</fullName>
    </submittedName>
</protein>
<evidence type="ECO:0000256" key="5">
    <source>
        <dbReference type="ARBA" id="ARBA00049117"/>
    </source>
</evidence>
<dbReference type="RefSeq" id="WP_201635517.1">
    <property type="nucleotide sequence ID" value="NZ_JAEQNB010000003.1"/>
</dbReference>
<keyword evidence="2" id="KW-0378">Hydrolase</keyword>
<dbReference type="SUPFAM" id="SSF52540">
    <property type="entry name" value="P-loop containing nucleoside triphosphate hydrolases"/>
    <property type="match status" value="1"/>
</dbReference>
<dbReference type="SMART" id="SM00833">
    <property type="entry name" value="CobW_C"/>
    <property type="match status" value="1"/>
</dbReference>
<evidence type="ECO:0000313" key="7">
    <source>
        <dbReference type="EMBL" id="MBL0387490.1"/>
    </source>
</evidence>
<keyword evidence="8" id="KW-1185">Reference proteome</keyword>
<organism evidence="7 8">
    <name type="scientific">Tumebacillus amylolyticus</name>
    <dbReference type="NCBI Taxonomy" id="2801339"/>
    <lineage>
        <taxon>Bacteria</taxon>
        <taxon>Bacillati</taxon>
        <taxon>Bacillota</taxon>
        <taxon>Bacilli</taxon>
        <taxon>Bacillales</taxon>
        <taxon>Alicyclobacillaceae</taxon>
        <taxon>Tumebacillus</taxon>
    </lineage>
</organism>
<accession>A0ABS1JB35</accession>
<evidence type="ECO:0000259" key="6">
    <source>
        <dbReference type="SMART" id="SM00833"/>
    </source>
</evidence>
<dbReference type="CDD" id="cd03112">
    <property type="entry name" value="CobW-like"/>
    <property type="match status" value="1"/>
</dbReference>
<sequence length="345" mass="37716">MDVMDTRMPVTLLTGALGSGKTTLLNRILSEQHGIKFGVIVNEFGELSIDHHLVVGTDEQVVELANGCVCCTVREDLLDAISRILKKQSGIEYLVVETTGLADPRPVAQTFLHEELCEEVRLDAILTVLDAANFHENLIRSGTTIDQILAGDILLLNKVDLVSDAMRHEIKEEIGDLNPAARLLETVNGEVDLRLIIDVDVHRGGVESENAADFAGAADLGSASDDALGGDFVSFAKLSATAKTGSHLSREEISSVSFTTKYAFDYERLGEFLESLPKNIFRGKGLIWIEGYDAQLLFHLVGDRSTATLHTPWPEGPRESKLVLIGQQLDREDLLARLDACLLKN</sequence>
<keyword evidence="1" id="KW-0547">Nucleotide-binding</keyword>
<dbReference type="Gene3D" id="3.30.1220.10">
    <property type="entry name" value="CobW-like, C-terminal domain"/>
    <property type="match status" value="1"/>
</dbReference>
<feature type="domain" description="CobW C-terminal" evidence="6">
    <location>
        <begin position="253"/>
        <end position="342"/>
    </location>
</feature>
<dbReference type="PANTHER" id="PTHR13748:SF59">
    <property type="entry name" value="COBW C-TERMINAL DOMAIN-CONTAINING PROTEIN"/>
    <property type="match status" value="1"/>
</dbReference>
<evidence type="ECO:0000256" key="4">
    <source>
        <dbReference type="ARBA" id="ARBA00034320"/>
    </source>
</evidence>
<evidence type="ECO:0000313" key="8">
    <source>
        <dbReference type="Proteomes" id="UP000602284"/>
    </source>
</evidence>
<keyword evidence="3" id="KW-0143">Chaperone</keyword>
<dbReference type="Gene3D" id="3.40.50.300">
    <property type="entry name" value="P-loop containing nucleotide triphosphate hydrolases"/>
    <property type="match status" value="1"/>
</dbReference>
<dbReference type="SUPFAM" id="SSF90002">
    <property type="entry name" value="Hypothetical protein YjiA, C-terminal domain"/>
    <property type="match status" value="1"/>
</dbReference>
<comment type="caution">
    <text evidence="7">The sequence shown here is derived from an EMBL/GenBank/DDBJ whole genome shotgun (WGS) entry which is preliminary data.</text>
</comment>
<dbReference type="Pfam" id="PF07683">
    <property type="entry name" value="CobW_C"/>
    <property type="match status" value="1"/>
</dbReference>
<dbReference type="PANTHER" id="PTHR13748">
    <property type="entry name" value="COBW-RELATED"/>
    <property type="match status" value="1"/>
</dbReference>
<dbReference type="InterPro" id="IPR051316">
    <property type="entry name" value="Zinc-reg_GTPase_activator"/>
</dbReference>
<dbReference type="InterPro" id="IPR027417">
    <property type="entry name" value="P-loop_NTPase"/>
</dbReference>
<dbReference type="Proteomes" id="UP000602284">
    <property type="component" value="Unassembled WGS sequence"/>
</dbReference>
<reference evidence="7 8" key="1">
    <citation type="submission" date="2021-01" db="EMBL/GenBank/DDBJ databases">
        <title>Tumebacillus sp. strain ITR2 16S ribosomal RNA gene Genome sequencing and assembly.</title>
        <authorList>
            <person name="Kang M."/>
        </authorList>
    </citation>
    <scope>NUCLEOTIDE SEQUENCE [LARGE SCALE GENOMIC DNA]</scope>
    <source>
        <strain evidence="7 8">ITR2</strain>
    </source>
</reference>
<dbReference type="Pfam" id="PF02492">
    <property type="entry name" value="cobW"/>
    <property type="match status" value="1"/>
</dbReference>
<comment type="similarity">
    <text evidence="4">Belongs to the SIMIBI class G3E GTPase family. ZNG1 subfamily.</text>
</comment>
<proteinExistence type="inferred from homology"/>
<comment type="catalytic activity">
    <reaction evidence="5">
        <text>GTP + H2O = GDP + phosphate + H(+)</text>
        <dbReference type="Rhea" id="RHEA:19669"/>
        <dbReference type="ChEBI" id="CHEBI:15377"/>
        <dbReference type="ChEBI" id="CHEBI:15378"/>
        <dbReference type="ChEBI" id="CHEBI:37565"/>
        <dbReference type="ChEBI" id="CHEBI:43474"/>
        <dbReference type="ChEBI" id="CHEBI:58189"/>
    </reaction>
    <physiologicalReaction direction="left-to-right" evidence="5">
        <dbReference type="Rhea" id="RHEA:19670"/>
    </physiologicalReaction>
</comment>
<name>A0ABS1JB35_9BACL</name>
<evidence type="ECO:0000256" key="2">
    <source>
        <dbReference type="ARBA" id="ARBA00022801"/>
    </source>
</evidence>
<dbReference type="InterPro" id="IPR036627">
    <property type="entry name" value="CobW-likC_sf"/>
</dbReference>
<gene>
    <name evidence="7" type="ORF">JJB07_12585</name>
</gene>
<evidence type="ECO:0000256" key="3">
    <source>
        <dbReference type="ARBA" id="ARBA00023186"/>
    </source>
</evidence>
<dbReference type="EMBL" id="JAEQNB010000003">
    <property type="protein sequence ID" value="MBL0387490.1"/>
    <property type="molecule type" value="Genomic_DNA"/>
</dbReference>